<protein>
    <recommendedName>
        <fullName evidence="3">Fatty acid hydroxylase domain-containing protein</fullName>
    </recommendedName>
</protein>
<organism evidence="1 2">
    <name type="scientific">Brassica rapa subsp. trilocularis</name>
    <dbReference type="NCBI Taxonomy" id="1813537"/>
    <lineage>
        <taxon>Eukaryota</taxon>
        <taxon>Viridiplantae</taxon>
        <taxon>Streptophyta</taxon>
        <taxon>Embryophyta</taxon>
        <taxon>Tracheophyta</taxon>
        <taxon>Spermatophyta</taxon>
        <taxon>Magnoliopsida</taxon>
        <taxon>eudicotyledons</taxon>
        <taxon>Gunneridae</taxon>
        <taxon>Pentapetalae</taxon>
        <taxon>rosids</taxon>
        <taxon>malvids</taxon>
        <taxon>Brassicales</taxon>
        <taxon>Brassicaceae</taxon>
        <taxon>Brassiceae</taxon>
        <taxon>Brassica</taxon>
    </lineage>
</organism>
<evidence type="ECO:0000313" key="1">
    <source>
        <dbReference type="EMBL" id="KAG5387664.1"/>
    </source>
</evidence>
<sequence>MYLANMKLPDSSHLLLYMESRRSQPHGSLALLHAGPVELLYYWFYRAPHDSTTTSSTLATILTTTLSSAELITNNERRADEGKRRNTLYPHFSLHDRLTPKGLFLPLPIHPSYACSQLSVINEDPCGKYRMEEYMFGPGRALTGKWAGGKIGVGFVILHLPKSLIPFYIMYSSAVTKNWSTFDGIMATKPGILTDWPWTPLGNFKYIVIAPWAVHSTYRFVTDDPVDLGYSLVLPFLLFRILHNQVWISLSRYYTTKGKRRILDKGIDFNQVDRETNWDHAAAAGEATSLVEDRRSVDGGDASRRAGGVPLLLAPQSSSPPLSLLPLPFPPPLLYPVIHPFAEHIAYFILFAIPLLTTLLTRTASIASFAGYVIYIDFMNNMGHCNFELIPLTAPHPIPDQLLPVHALV</sequence>
<reference evidence="1 2" key="1">
    <citation type="submission" date="2021-03" db="EMBL/GenBank/DDBJ databases">
        <authorList>
            <person name="King G.J."/>
            <person name="Bancroft I."/>
            <person name="Baten A."/>
            <person name="Bloomfield J."/>
            <person name="Borpatragohain P."/>
            <person name="He Z."/>
            <person name="Irish N."/>
            <person name="Irwin J."/>
            <person name="Liu K."/>
            <person name="Mauleon R.P."/>
            <person name="Moore J."/>
            <person name="Morris R."/>
            <person name="Ostergaard L."/>
            <person name="Wang B."/>
            <person name="Wells R."/>
        </authorList>
    </citation>
    <scope>NUCLEOTIDE SEQUENCE [LARGE SCALE GENOMIC DNA]</scope>
    <source>
        <strain evidence="1">R-o-18</strain>
        <tissue evidence="1">Leaf</tissue>
    </source>
</reference>
<name>A0ABQ7LM69_BRACM</name>
<gene>
    <name evidence="1" type="primary">A09p083880.1_BraROA</name>
    <name evidence="1" type="ORF">IGI04_039134</name>
</gene>
<keyword evidence="2" id="KW-1185">Reference proteome</keyword>
<proteinExistence type="predicted"/>
<dbReference type="Proteomes" id="UP000823674">
    <property type="component" value="Chromosome A09"/>
</dbReference>
<dbReference type="InterPro" id="IPR050307">
    <property type="entry name" value="Sterol_Desaturase_Related"/>
</dbReference>
<dbReference type="PANTHER" id="PTHR11863">
    <property type="entry name" value="STEROL DESATURASE"/>
    <property type="match status" value="1"/>
</dbReference>
<comment type="caution">
    <text evidence="1">The sequence shown here is derived from an EMBL/GenBank/DDBJ whole genome shotgun (WGS) entry which is preliminary data.</text>
</comment>
<evidence type="ECO:0000313" key="2">
    <source>
        <dbReference type="Proteomes" id="UP000823674"/>
    </source>
</evidence>
<accession>A0ABQ7LM69</accession>
<dbReference type="EMBL" id="JADBGQ010000008">
    <property type="protein sequence ID" value="KAG5387664.1"/>
    <property type="molecule type" value="Genomic_DNA"/>
</dbReference>
<evidence type="ECO:0008006" key="3">
    <source>
        <dbReference type="Google" id="ProtNLM"/>
    </source>
</evidence>